<protein>
    <submittedName>
        <fullName evidence="2">Uncharacterized protein</fullName>
    </submittedName>
</protein>
<name>A0ABC8RBS3_9AQUA</name>
<dbReference type="AlphaFoldDB" id="A0ABC8RBS3"/>
<evidence type="ECO:0000256" key="1">
    <source>
        <dbReference type="SAM" id="Phobius"/>
    </source>
</evidence>
<proteinExistence type="predicted"/>
<keyword evidence="1" id="KW-0472">Membrane</keyword>
<evidence type="ECO:0000313" key="3">
    <source>
        <dbReference type="Proteomes" id="UP001642360"/>
    </source>
</evidence>
<sequence length="107" mass="12037">MAASKEVPWKWVKFSLTLALAAISASTVYFWRRKWRDVNEKAPELELSLKALLEKCAAKRQGRIRAQQALAKILSCGHLDTSACIVGYRHAFETCMDVTHITISGIM</sequence>
<feature type="transmembrane region" description="Helical" evidence="1">
    <location>
        <begin position="12"/>
        <end position="31"/>
    </location>
</feature>
<accession>A0ABC8RBS3</accession>
<gene>
    <name evidence="2" type="ORF">ILEXP_LOCUS6906</name>
</gene>
<keyword evidence="3" id="KW-1185">Reference proteome</keyword>
<evidence type="ECO:0000313" key="2">
    <source>
        <dbReference type="EMBL" id="CAK9139512.1"/>
    </source>
</evidence>
<dbReference type="Proteomes" id="UP001642360">
    <property type="component" value="Unassembled WGS sequence"/>
</dbReference>
<keyword evidence="1" id="KW-1133">Transmembrane helix</keyword>
<organism evidence="2 3">
    <name type="scientific">Ilex paraguariensis</name>
    <name type="common">yerba mate</name>
    <dbReference type="NCBI Taxonomy" id="185542"/>
    <lineage>
        <taxon>Eukaryota</taxon>
        <taxon>Viridiplantae</taxon>
        <taxon>Streptophyta</taxon>
        <taxon>Embryophyta</taxon>
        <taxon>Tracheophyta</taxon>
        <taxon>Spermatophyta</taxon>
        <taxon>Magnoliopsida</taxon>
        <taxon>eudicotyledons</taxon>
        <taxon>Gunneridae</taxon>
        <taxon>Pentapetalae</taxon>
        <taxon>asterids</taxon>
        <taxon>campanulids</taxon>
        <taxon>Aquifoliales</taxon>
        <taxon>Aquifoliaceae</taxon>
        <taxon>Ilex</taxon>
    </lineage>
</organism>
<keyword evidence="1" id="KW-0812">Transmembrane</keyword>
<comment type="caution">
    <text evidence="2">The sequence shown here is derived from an EMBL/GenBank/DDBJ whole genome shotgun (WGS) entry which is preliminary data.</text>
</comment>
<dbReference type="EMBL" id="CAUOFW020000970">
    <property type="protein sequence ID" value="CAK9139512.1"/>
    <property type="molecule type" value="Genomic_DNA"/>
</dbReference>
<reference evidence="2 3" key="1">
    <citation type="submission" date="2024-02" db="EMBL/GenBank/DDBJ databases">
        <authorList>
            <person name="Vignale AGUSTIN F."/>
            <person name="Sosa J E."/>
            <person name="Modenutti C."/>
        </authorList>
    </citation>
    <scope>NUCLEOTIDE SEQUENCE [LARGE SCALE GENOMIC DNA]</scope>
</reference>